<reference evidence="5" key="1">
    <citation type="journal article" date="2019" name="Int. J. Syst. Evol. Microbiol.">
        <title>The Global Catalogue of Microorganisms (GCM) 10K type strain sequencing project: providing services to taxonomists for standard genome sequencing and annotation.</title>
        <authorList>
            <consortium name="The Broad Institute Genomics Platform"/>
            <consortium name="The Broad Institute Genome Sequencing Center for Infectious Disease"/>
            <person name="Wu L."/>
            <person name="Ma J."/>
        </authorList>
    </citation>
    <scope>NUCLEOTIDE SEQUENCE [LARGE SCALE GENOMIC DNA]</scope>
    <source>
        <strain evidence="5">CCUG 49560</strain>
    </source>
</reference>
<keyword evidence="1" id="KW-0418">Kinase</keyword>
<dbReference type="GO" id="GO:0005524">
    <property type="term" value="F:ATP binding"/>
    <property type="evidence" value="ECO:0007669"/>
    <property type="project" value="UniProtKB-KW"/>
</dbReference>
<dbReference type="Proteomes" id="UP001595891">
    <property type="component" value="Unassembled WGS sequence"/>
</dbReference>
<dbReference type="EMBL" id="JBHSFN010000023">
    <property type="protein sequence ID" value="MFC4590521.1"/>
    <property type="molecule type" value="Genomic_DNA"/>
</dbReference>
<dbReference type="RefSeq" id="WP_262848493.1">
    <property type="nucleotide sequence ID" value="NZ_JANZYP010000074.1"/>
</dbReference>
<proteinExistence type="predicted"/>
<keyword evidence="5" id="KW-1185">Reference proteome</keyword>
<dbReference type="InterPro" id="IPR003594">
    <property type="entry name" value="HATPase_dom"/>
</dbReference>
<feature type="region of interest" description="Disordered" evidence="2">
    <location>
        <begin position="1"/>
        <end position="40"/>
    </location>
</feature>
<evidence type="ECO:0000259" key="3">
    <source>
        <dbReference type="Pfam" id="PF13581"/>
    </source>
</evidence>
<evidence type="ECO:0000256" key="1">
    <source>
        <dbReference type="ARBA" id="ARBA00022527"/>
    </source>
</evidence>
<keyword evidence="1" id="KW-0723">Serine/threonine-protein kinase</keyword>
<dbReference type="InterPro" id="IPR050267">
    <property type="entry name" value="Anti-sigma-factor_SerPK"/>
</dbReference>
<feature type="domain" description="Histidine kinase/HSP90-like ATPase" evidence="3">
    <location>
        <begin position="66"/>
        <end position="177"/>
    </location>
</feature>
<sequence length="193" mass="20226">MADPSTDILPGIGRPGDGQGAGVPEGRPATDDRPGLVEGTKSGLVPVGRMVWRRAFAGLAEEAPSARAFVRCLLAGTRWMDDAELAVAELVNNALFHSRSGDPGGYFVVEVTRCPRSVRVGVYDLGGGGAPGLDDPQMRASEGRPDEALREYGRGLEIVRLLATRVGYRGSPDGGHLVWALFGGPAVEETSAS</sequence>
<dbReference type="Gene3D" id="3.30.565.10">
    <property type="entry name" value="Histidine kinase-like ATPase, C-terminal domain"/>
    <property type="match status" value="1"/>
</dbReference>
<feature type="compositionally biased region" description="Gly residues" evidence="2">
    <location>
        <begin position="13"/>
        <end position="23"/>
    </location>
</feature>
<keyword evidence="4" id="KW-0547">Nucleotide-binding</keyword>
<protein>
    <submittedName>
        <fullName evidence="4">ATP-binding protein</fullName>
    </submittedName>
</protein>
<dbReference type="Pfam" id="PF13581">
    <property type="entry name" value="HATPase_c_2"/>
    <property type="match status" value="1"/>
</dbReference>
<evidence type="ECO:0000256" key="2">
    <source>
        <dbReference type="SAM" id="MobiDB-lite"/>
    </source>
</evidence>
<keyword evidence="1" id="KW-0808">Transferase</keyword>
<gene>
    <name evidence="4" type="ORF">ACFO8L_30805</name>
</gene>
<keyword evidence="4" id="KW-0067">ATP-binding</keyword>
<dbReference type="InterPro" id="IPR036890">
    <property type="entry name" value="HATPase_C_sf"/>
</dbReference>
<organism evidence="4 5">
    <name type="scientific">Sphaerisporangium corydalis</name>
    <dbReference type="NCBI Taxonomy" id="1441875"/>
    <lineage>
        <taxon>Bacteria</taxon>
        <taxon>Bacillati</taxon>
        <taxon>Actinomycetota</taxon>
        <taxon>Actinomycetes</taxon>
        <taxon>Streptosporangiales</taxon>
        <taxon>Streptosporangiaceae</taxon>
        <taxon>Sphaerisporangium</taxon>
    </lineage>
</organism>
<evidence type="ECO:0000313" key="4">
    <source>
        <dbReference type="EMBL" id="MFC4590521.1"/>
    </source>
</evidence>
<dbReference type="PANTHER" id="PTHR35526:SF3">
    <property type="entry name" value="ANTI-SIGMA-F FACTOR RSBW"/>
    <property type="match status" value="1"/>
</dbReference>
<name>A0ABV9EPW4_9ACTN</name>
<evidence type="ECO:0000313" key="5">
    <source>
        <dbReference type="Proteomes" id="UP001595891"/>
    </source>
</evidence>
<dbReference type="PANTHER" id="PTHR35526">
    <property type="entry name" value="ANTI-SIGMA-F FACTOR RSBW-RELATED"/>
    <property type="match status" value="1"/>
</dbReference>
<dbReference type="SUPFAM" id="SSF55874">
    <property type="entry name" value="ATPase domain of HSP90 chaperone/DNA topoisomerase II/histidine kinase"/>
    <property type="match status" value="1"/>
</dbReference>
<dbReference type="CDD" id="cd16936">
    <property type="entry name" value="HATPase_RsbW-like"/>
    <property type="match status" value="1"/>
</dbReference>
<comment type="caution">
    <text evidence="4">The sequence shown here is derived from an EMBL/GenBank/DDBJ whole genome shotgun (WGS) entry which is preliminary data.</text>
</comment>
<accession>A0ABV9EPW4</accession>